<dbReference type="OrthoDB" id="762068at2"/>
<keyword evidence="5 6" id="KW-0472">Membrane</keyword>
<reference evidence="8 9" key="1">
    <citation type="submission" date="2016-10" db="EMBL/GenBank/DDBJ databases">
        <authorList>
            <person name="de Groot N.N."/>
        </authorList>
    </citation>
    <scope>NUCLEOTIDE SEQUENCE [LARGE SCALE GENOMIC DNA]</scope>
    <source>
        <strain evidence="9">E92,LMG 26720,CCM 7988</strain>
    </source>
</reference>
<organism evidence="8 9">
    <name type="scientific">Pseudarcicella hirudinis</name>
    <dbReference type="NCBI Taxonomy" id="1079859"/>
    <lineage>
        <taxon>Bacteria</taxon>
        <taxon>Pseudomonadati</taxon>
        <taxon>Bacteroidota</taxon>
        <taxon>Cytophagia</taxon>
        <taxon>Cytophagales</taxon>
        <taxon>Flectobacillaceae</taxon>
        <taxon>Pseudarcicella</taxon>
    </lineage>
</organism>
<evidence type="ECO:0000256" key="6">
    <source>
        <dbReference type="SAM" id="Phobius"/>
    </source>
</evidence>
<dbReference type="STRING" id="1079859.SAMN04515674_104104"/>
<comment type="subcellular location">
    <subcellularLocation>
        <location evidence="1">Cell membrane</location>
        <topology evidence="1">Multi-pass membrane protein</topology>
    </subcellularLocation>
</comment>
<dbReference type="PANTHER" id="PTHR36115:SF4">
    <property type="entry name" value="MEMBRANE PROTEIN"/>
    <property type="match status" value="1"/>
</dbReference>
<accession>A0A1I5RJL5</accession>
<dbReference type="PANTHER" id="PTHR36115">
    <property type="entry name" value="PROLINE-RICH ANTIGEN HOMOLOG-RELATED"/>
    <property type="match status" value="1"/>
</dbReference>
<keyword evidence="9" id="KW-1185">Reference proteome</keyword>
<evidence type="ECO:0000259" key="7">
    <source>
        <dbReference type="Pfam" id="PF06271"/>
    </source>
</evidence>
<dbReference type="Proteomes" id="UP000199306">
    <property type="component" value="Unassembled WGS sequence"/>
</dbReference>
<protein>
    <submittedName>
        <fullName evidence="8">RDD family protein</fullName>
    </submittedName>
</protein>
<dbReference type="Pfam" id="PF06271">
    <property type="entry name" value="RDD"/>
    <property type="match status" value="1"/>
</dbReference>
<feature type="transmembrane region" description="Helical" evidence="6">
    <location>
        <begin position="33"/>
        <end position="54"/>
    </location>
</feature>
<keyword evidence="4 6" id="KW-1133">Transmembrane helix</keyword>
<dbReference type="InterPro" id="IPR010432">
    <property type="entry name" value="RDD"/>
</dbReference>
<dbReference type="RefSeq" id="WP_092015315.1">
    <property type="nucleotide sequence ID" value="NZ_FOXH01000004.1"/>
</dbReference>
<dbReference type="EMBL" id="FOXH01000004">
    <property type="protein sequence ID" value="SFP58570.1"/>
    <property type="molecule type" value="Genomic_DNA"/>
</dbReference>
<evidence type="ECO:0000256" key="4">
    <source>
        <dbReference type="ARBA" id="ARBA00022989"/>
    </source>
</evidence>
<sequence length="147" mass="16249">MQSENSQNELFEEVELTPASTVKRFINYLIDVILFYILMLVIGLSIALFIPSLIETMANINAFADRILTLVLFALYMSVTEAIFKGKSLGKLITGTRAVNLDGSEISLSTAFGRGFSRAVPLCVFSAFGNPCNPWQDRWTDTVVIDG</sequence>
<evidence type="ECO:0000256" key="2">
    <source>
        <dbReference type="ARBA" id="ARBA00022475"/>
    </source>
</evidence>
<evidence type="ECO:0000256" key="3">
    <source>
        <dbReference type="ARBA" id="ARBA00022692"/>
    </source>
</evidence>
<dbReference type="GO" id="GO:0005886">
    <property type="term" value="C:plasma membrane"/>
    <property type="evidence" value="ECO:0007669"/>
    <property type="project" value="UniProtKB-SubCell"/>
</dbReference>
<keyword evidence="2" id="KW-1003">Cell membrane</keyword>
<dbReference type="InterPro" id="IPR051791">
    <property type="entry name" value="Pra-immunoreactive"/>
</dbReference>
<evidence type="ECO:0000313" key="8">
    <source>
        <dbReference type="EMBL" id="SFP58570.1"/>
    </source>
</evidence>
<name>A0A1I5RJL5_9BACT</name>
<evidence type="ECO:0000256" key="5">
    <source>
        <dbReference type="ARBA" id="ARBA00023136"/>
    </source>
</evidence>
<gene>
    <name evidence="8" type="ORF">SAMN04515674_104104</name>
</gene>
<evidence type="ECO:0000256" key="1">
    <source>
        <dbReference type="ARBA" id="ARBA00004651"/>
    </source>
</evidence>
<evidence type="ECO:0000313" key="9">
    <source>
        <dbReference type="Proteomes" id="UP000199306"/>
    </source>
</evidence>
<dbReference type="AlphaFoldDB" id="A0A1I5RJL5"/>
<keyword evidence="3 6" id="KW-0812">Transmembrane</keyword>
<feature type="transmembrane region" description="Helical" evidence="6">
    <location>
        <begin position="66"/>
        <end position="84"/>
    </location>
</feature>
<feature type="domain" description="RDD" evidence="7">
    <location>
        <begin position="19"/>
        <end position="128"/>
    </location>
</feature>
<proteinExistence type="predicted"/>